<sequence>MIRTRSTLLAVGDPRHGVTAAALAQAEAHDVVLRGGIELLDADLGSGPVHVHVTDRLFGDGPEDAADRLVALARRVPLLVTLHDLPQPSDGERNFPRRRLAYSRVADAARHVVVSSRHERGLLTTSSPVTVVPLPVPTLRPDRATAPVDPGARPTAVAVLGYLYPGKGHVPTLAAMSGLPADVGLVALGRTSPGHEDLAEALAARAAELGRRFTVTGYLEDDVLLGRLRSPVIPVAAHEHLSASGSIGTWVAAGRRPIVPPSPWAEEFEERNPGSLLLTSDLRGALAEAFADPARTFADPGRRGAPDLAETVLAVRDLLRRIEVRG</sequence>
<name>A0ABV5LNC2_9ACTN</name>
<organism evidence="1 2">
    <name type="scientific">Kineococcus gynurae</name>
    <dbReference type="NCBI Taxonomy" id="452979"/>
    <lineage>
        <taxon>Bacteria</taxon>
        <taxon>Bacillati</taxon>
        <taxon>Actinomycetota</taxon>
        <taxon>Actinomycetes</taxon>
        <taxon>Kineosporiales</taxon>
        <taxon>Kineosporiaceae</taxon>
        <taxon>Kineococcus</taxon>
    </lineage>
</organism>
<evidence type="ECO:0008006" key="3">
    <source>
        <dbReference type="Google" id="ProtNLM"/>
    </source>
</evidence>
<dbReference type="SUPFAM" id="SSF53756">
    <property type="entry name" value="UDP-Glycosyltransferase/glycogen phosphorylase"/>
    <property type="match status" value="1"/>
</dbReference>
<proteinExistence type="predicted"/>
<reference evidence="1 2" key="1">
    <citation type="submission" date="2024-09" db="EMBL/GenBank/DDBJ databases">
        <authorList>
            <person name="Sun Q."/>
            <person name="Mori K."/>
        </authorList>
    </citation>
    <scope>NUCLEOTIDE SEQUENCE [LARGE SCALE GENOMIC DNA]</scope>
    <source>
        <strain evidence="1 2">TISTR 1856</strain>
    </source>
</reference>
<comment type="caution">
    <text evidence="1">The sequence shown here is derived from an EMBL/GenBank/DDBJ whole genome shotgun (WGS) entry which is preliminary data.</text>
</comment>
<evidence type="ECO:0000313" key="1">
    <source>
        <dbReference type="EMBL" id="MFB9375603.1"/>
    </source>
</evidence>
<dbReference type="EMBL" id="JBHMDM010000001">
    <property type="protein sequence ID" value="MFB9375603.1"/>
    <property type="molecule type" value="Genomic_DNA"/>
</dbReference>
<dbReference type="Gene3D" id="3.40.50.2000">
    <property type="entry name" value="Glycogen Phosphorylase B"/>
    <property type="match status" value="2"/>
</dbReference>
<gene>
    <name evidence="1" type="ORF">ACFFVI_01350</name>
</gene>
<evidence type="ECO:0000313" key="2">
    <source>
        <dbReference type="Proteomes" id="UP001589748"/>
    </source>
</evidence>
<keyword evidence="2" id="KW-1185">Reference proteome</keyword>
<dbReference type="RefSeq" id="WP_380140234.1">
    <property type="nucleotide sequence ID" value="NZ_JBHLUI010000012.1"/>
</dbReference>
<protein>
    <recommendedName>
        <fullName evidence="3">Glycosyltransferase involved in cell wall biosynthesis</fullName>
    </recommendedName>
</protein>
<accession>A0ABV5LNC2</accession>
<dbReference type="Proteomes" id="UP001589748">
    <property type="component" value="Unassembled WGS sequence"/>
</dbReference>